<gene>
    <name evidence="2" type="ORF">WMO63_13705</name>
</gene>
<evidence type="ECO:0000259" key="1">
    <source>
        <dbReference type="PROSITE" id="PS51186"/>
    </source>
</evidence>
<proteinExistence type="predicted"/>
<comment type="caution">
    <text evidence="2">The sequence shown here is derived from an EMBL/GenBank/DDBJ whole genome shotgun (WGS) entry which is preliminary data.</text>
</comment>
<keyword evidence="3" id="KW-1185">Reference proteome</keyword>
<accession>A0ABV1F1M4</accession>
<name>A0ABV1F1M4_9BACI</name>
<dbReference type="SUPFAM" id="SSF55729">
    <property type="entry name" value="Acyl-CoA N-acyltransferases (Nat)"/>
    <property type="match status" value="1"/>
</dbReference>
<dbReference type="PROSITE" id="PS51186">
    <property type="entry name" value="GNAT"/>
    <property type="match status" value="1"/>
</dbReference>
<dbReference type="InterPro" id="IPR016181">
    <property type="entry name" value="Acyl_CoA_acyltransferase"/>
</dbReference>
<dbReference type="EMBL" id="JBBMFN010000033">
    <property type="protein sequence ID" value="MEQ2466715.1"/>
    <property type="molecule type" value="Genomic_DNA"/>
</dbReference>
<evidence type="ECO:0000313" key="3">
    <source>
        <dbReference type="Proteomes" id="UP001465426"/>
    </source>
</evidence>
<dbReference type="CDD" id="cd04301">
    <property type="entry name" value="NAT_SF"/>
    <property type="match status" value="1"/>
</dbReference>
<dbReference type="Pfam" id="PF13673">
    <property type="entry name" value="Acetyltransf_10"/>
    <property type="match status" value="1"/>
</dbReference>
<reference evidence="2 3" key="1">
    <citation type="submission" date="2024-03" db="EMBL/GenBank/DDBJ databases">
        <title>Human intestinal bacterial collection.</title>
        <authorList>
            <person name="Pauvert C."/>
            <person name="Hitch T.C.A."/>
            <person name="Clavel T."/>
        </authorList>
    </citation>
    <scope>NUCLEOTIDE SEQUENCE [LARGE SCALE GENOMIC DNA]</scope>
    <source>
        <strain evidence="2 3">CLA-SR-H024</strain>
    </source>
</reference>
<dbReference type="Proteomes" id="UP001465426">
    <property type="component" value="Unassembled WGS sequence"/>
</dbReference>
<organism evidence="2 3">
    <name type="scientific">Niallia hominis</name>
    <dbReference type="NCBI Taxonomy" id="3133173"/>
    <lineage>
        <taxon>Bacteria</taxon>
        <taxon>Bacillati</taxon>
        <taxon>Bacillota</taxon>
        <taxon>Bacilli</taxon>
        <taxon>Bacillales</taxon>
        <taxon>Bacillaceae</taxon>
        <taxon>Niallia</taxon>
    </lineage>
</organism>
<feature type="domain" description="N-acetyltransferase" evidence="1">
    <location>
        <begin position="11"/>
        <end position="141"/>
    </location>
</feature>
<protein>
    <submittedName>
        <fullName evidence="2">GNAT family N-acetyltransferase</fullName>
    </submittedName>
</protein>
<dbReference type="InterPro" id="IPR000182">
    <property type="entry name" value="GNAT_dom"/>
</dbReference>
<evidence type="ECO:0000313" key="2">
    <source>
        <dbReference type="EMBL" id="MEQ2466715.1"/>
    </source>
</evidence>
<dbReference type="RefSeq" id="WP_349204968.1">
    <property type="nucleotide sequence ID" value="NZ_JBBMFN010000033.1"/>
</dbReference>
<dbReference type="Gene3D" id="3.40.630.30">
    <property type="match status" value="1"/>
</dbReference>
<sequence length="141" mass="16266">MMITLKNGIEIQISSYKEADFSSIHTLNEQEAWSNLVKKKDDAKAAWNHSNIAYVATVDDKIIGYIRGITDQSITLFICELLIDQAYRGIGVGQELLYYVHSLYPTTRVEMLASSTSQTYYENKGFRPFYGFRKTFAEWNR</sequence>